<dbReference type="EMBL" id="WKJZ01000005">
    <property type="protein sequence ID" value="MVW77262.1"/>
    <property type="molecule type" value="Genomic_DNA"/>
</dbReference>
<dbReference type="Gene3D" id="3.10.450.50">
    <property type="match status" value="1"/>
</dbReference>
<feature type="domain" description="SnoaL-like" evidence="1">
    <location>
        <begin position="39"/>
        <end position="134"/>
    </location>
</feature>
<organism evidence="2 3">
    <name type="scientific">Pseudomonas xionganensis</name>
    <dbReference type="NCBI Taxonomy" id="2654845"/>
    <lineage>
        <taxon>Bacteria</taxon>
        <taxon>Pseudomonadati</taxon>
        <taxon>Pseudomonadota</taxon>
        <taxon>Gammaproteobacteria</taxon>
        <taxon>Pseudomonadales</taxon>
        <taxon>Pseudomonadaceae</taxon>
        <taxon>Pseudomonas</taxon>
    </lineage>
</organism>
<evidence type="ECO:0000313" key="2">
    <source>
        <dbReference type="EMBL" id="MVW77262.1"/>
    </source>
</evidence>
<proteinExistence type="predicted"/>
<gene>
    <name evidence="2" type="ORF">GJV18_18240</name>
</gene>
<comment type="caution">
    <text evidence="2">The sequence shown here is derived from an EMBL/GenBank/DDBJ whole genome shotgun (WGS) entry which is preliminary data.</text>
</comment>
<evidence type="ECO:0000313" key="3">
    <source>
        <dbReference type="Proteomes" id="UP000429555"/>
    </source>
</evidence>
<keyword evidence="3" id="KW-1185">Reference proteome</keyword>
<protein>
    <submittedName>
        <fullName evidence="2">Nuclear transport factor 2 family protein</fullName>
    </submittedName>
</protein>
<reference evidence="2 3" key="1">
    <citation type="submission" date="2019-11" db="EMBL/GenBank/DDBJ databases">
        <title>Pseudomonas flavidum sp. nov., isolated from Baiyang Lake.</title>
        <authorList>
            <person name="Zhao Y."/>
        </authorList>
    </citation>
    <scope>NUCLEOTIDE SEQUENCE [LARGE SCALE GENOMIC DNA]</scope>
    <source>
        <strain evidence="3">R-22-3 w-18</strain>
    </source>
</reference>
<evidence type="ECO:0000259" key="1">
    <source>
        <dbReference type="Pfam" id="PF12680"/>
    </source>
</evidence>
<dbReference type="SUPFAM" id="SSF54427">
    <property type="entry name" value="NTF2-like"/>
    <property type="match status" value="1"/>
</dbReference>
<dbReference type="AlphaFoldDB" id="A0A6I4L283"/>
<name>A0A6I4L283_9PSED</name>
<accession>A0A6I4L283</accession>
<dbReference type="InterPro" id="IPR037401">
    <property type="entry name" value="SnoaL-like"/>
</dbReference>
<dbReference type="InterPro" id="IPR032710">
    <property type="entry name" value="NTF2-like_dom_sf"/>
</dbReference>
<sequence>MTKRPASCGAFCRWPIIKKEKPVTANLQLQLAAAATLAQWHGLMQGNDLSRLPELLHPQAVFRSPMAFKPYVGAPMVSLILNTVSKVFVDFAYHRELGTADGLSVVLEFSARVGERELKGIDMIRFDEAGKIVEFEVMIRPMSGLQALGDEMGRRLAPFLAAAKGV</sequence>
<dbReference type="Proteomes" id="UP000429555">
    <property type="component" value="Unassembled WGS sequence"/>
</dbReference>
<dbReference type="Pfam" id="PF12680">
    <property type="entry name" value="SnoaL_2"/>
    <property type="match status" value="1"/>
</dbReference>